<proteinExistence type="predicted"/>
<feature type="region of interest" description="Disordered" evidence="1">
    <location>
        <begin position="170"/>
        <end position="196"/>
    </location>
</feature>
<accession>A0ABQ9HFW0</accession>
<evidence type="ECO:0000256" key="1">
    <source>
        <dbReference type="SAM" id="MobiDB-lite"/>
    </source>
</evidence>
<dbReference type="EMBL" id="JARBHB010000005">
    <property type="protein sequence ID" value="KAJ8883198.1"/>
    <property type="molecule type" value="Genomic_DNA"/>
</dbReference>
<evidence type="ECO:0008006" key="4">
    <source>
        <dbReference type="Google" id="ProtNLM"/>
    </source>
</evidence>
<name>A0ABQ9HFW0_9NEOP</name>
<gene>
    <name evidence="2" type="ORF">PR048_015038</name>
</gene>
<sequence length="268" mass="29982">MECALRSRTRDSISSLENLFLLSSSFLFNFAPNVIRRLVGAYSARSCYGCFKGNGGSGYTRQHTTREQWWEKREHPEKTHRLTATYAEIPKCKNLGSTPPGMGIEHGLALQQRHMRNAGRPRSMRIVRLEEVIRQNNDGVPSASTRSIERQMGVSHSTVWDVLSAGMQERGRISKKTQRPAVSPGTIPSCENPGATPAENRTRFALVYSSRWATTVPSEGIARDSWASCVDREVSLSSGKRGAEAQLRPRGAPHQNKRKFSYSVLRCM</sequence>
<protein>
    <recommendedName>
        <fullName evidence="4">Transposase Tc1-like domain-containing protein</fullName>
    </recommendedName>
</protein>
<organism evidence="2 3">
    <name type="scientific">Dryococelus australis</name>
    <dbReference type="NCBI Taxonomy" id="614101"/>
    <lineage>
        <taxon>Eukaryota</taxon>
        <taxon>Metazoa</taxon>
        <taxon>Ecdysozoa</taxon>
        <taxon>Arthropoda</taxon>
        <taxon>Hexapoda</taxon>
        <taxon>Insecta</taxon>
        <taxon>Pterygota</taxon>
        <taxon>Neoptera</taxon>
        <taxon>Polyneoptera</taxon>
        <taxon>Phasmatodea</taxon>
        <taxon>Verophasmatodea</taxon>
        <taxon>Anareolatae</taxon>
        <taxon>Phasmatidae</taxon>
        <taxon>Eurycanthinae</taxon>
        <taxon>Dryococelus</taxon>
    </lineage>
</organism>
<evidence type="ECO:0000313" key="2">
    <source>
        <dbReference type="EMBL" id="KAJ8883198.1"/>
    </source>
</evidence>
<evidence type="ECO:0000313" key="3">
    <source>
        <dbReference type="Proteomes" id="UP001159363"/>
    </source>
</evidence>
<comment type="caution">
    <text evidence="2">The sequence shown here is derived from an EMBL/GenBank/DDBJ whole genome shotgun (WGS) entry which is preliminary data.</text>
</comment>
<dbReference type="Proteomes" id="UP001159363">
    <property type="component" value="Chromosome 4"/>
</dbReference>
<reference evidence="2 3" key="1">
    <citation type="submission" date="2023-02" db="EMBL/GenBank/DDBJ databases">
        <title>LHISI_Scaffold_Assembly.</title>
        <authorList>
            <person name="Stuart O.P."/>
            <person name="Cleave R."/>
            <person name="Magrath M.J.L."/>
            <person name="Mikheyev A.S."/>
        </authorList>
    </citation>
    <scope>NUCLEOTIDE SEQUENCE [LARGE SCALE GENOMIC DNA]</scope>
    <source>
        <strain evidence="2">Daus_M_001</strain>
        <tissue evidence="2">Leg muscle</tissue>
    </source>
</reference>
<keyword evidence="3" id="KW-1185">Reference proteome</keyword>